<protein>
    <submittedName>
        <fullName evidence="4">Sulfotransferase</fullName>
    </submittedName>
</protein>
<dbReference type="InterPro" id="IPR037359">
    <property type="entry name" value="NST/OST"/>
</dbReference>
<keyword evidence="2" id="KW-0325">Glycoprotein</keyword>
<dbReference type="EMBL" id="BDFE01000003">
    <property type="protein sequence ID" value="GAU07361.1"/>
    <property type="molecule type" value="Genomic_DNA"/>
</dbReference>
<dbReference type="InterPro" id="IPR027417">
    <property type="entry name" value="P-loop_NTPase"/>
</dbReference>
<dbReference type="Proteomes" id="UP000095200">
    <property type="component" value="Unassembled WGS sequence"/>
</dbReference>
<dbReference type="PANTHER" id="PTHR10605:SF56">
    <property type="entry name" value="BIFUNCTIONAL HEPARAN SULFATE N-DEACETYLASE_N-SULFOTRANSFERASE"/>
    <property type="match status" value="1"/>
</dbReference>
<dbReference type="Gene3D" id="3.40.50.300">
    <property type="entry name" value="P-loop containing nucleotide triphosphate hydrolases"/>
    <property type="match status" value="1"/>
</dbReference>
<dbReference type="RefSeq" id="WP_069856755.1">
    <property type="nucleotide sequence ID" value="NZ_BDFE01000003.1"/>
</dbReference>
<evidence type="ECO:0000313" key="4">
    <source>
        <dbReference type="EMBL" id="GAU07361.1"/>
    </source>
</evidence>
<keyword evidence="5" id="KW-1185">Reference proteome</keyword>
<evidence type="ECO:0000256" key="2">
    <source>
        <dbReference type="ARBA" id="ARBA00023180"/>
    </source>
</evidence>
<dbReference type="InterPro" id="IPR000863">
    <property type="entry name" value="Sulfotransferase_dom"/>
</dbReference>
<evidence type="ECO:0000256" key="1">
    <source>
        <dbReference type="ARBA" id="ARBA00022679"/>
    </source>
</evidence>
<dbReference type="PANTHER" id="PTHR10605">
    <property type="entry name" value="HEPARAN SULFATE SULFOTRANSFERASE"/>
    <property type="match status" value="1"/>
</dbReference>
<evidence type="ECO:0000313" key="5">
    <source>
        <dbReference type="Proteomes" id="UP000095200"/>
    </source>
</evidence>
<dbReference type="SUPFAM" id="SSF52540">
    <property type="entry name" value="P-loop containing nucleoside triphosphate hydrolases"/>
    <property type="match status" value="1"/>
</dbReference>
<feature type="domain" description="Sulfotransferase" evidence="3">
    <location>
        <begin position="4"/>
        <end position="224"/>
    </location>
</feature>
<reference evidence="5" key="1">
    <citation type="submission" date="2016-06" db="EMBL/GenBank/DDBJ databases">
        <title>Draft genome sequence of Desulfoplanes formicivorans strain Pf12B.</title>
        <authorList>
            <person name="Watanabe M."/>
            <person name="Kojima H."/>
            <person name="Fukui M."/>
        </authorList>
    </citation>
    <scope>NUCLEOTIDE SEQUENCE [LARGE SCALE GENOMIC DNA]</scope>
    <source>
        <strain evidence="5">Pf12B</strain>
    </source>
</reference>
<organism evidence="4 5">
    <name type="scientific">Desulfoplanes formicivorans</name>
    <dbReference type="NCBI Taxonomy" id="1592317"/>
    <lineage>
        <taxon>Bacteria</taxon>
        <taxon>Pseudomonadati</taxon>
        <taxon>Thermodesulfobacteriota</taxon>
        <taxon>Desulfovibrionia</taxon>
        <taxon>Desulfovibrionales</taxon>
        <taxon>Desulfoplanaceae</taxon>
        <taxon>Desulfoplanes</taxon>
    </lineage>
</organism>
<sequence>MNKPNFFIVGEPKSGTTALHDFLDQHPQITMSTVKEPYHFCTDLHQESDQFHKKRLYFKYRDQDKYLSLFKQDKLYDAVGESSTFYIWSKDAAKNIHSFNPDAKIIIFLRNPIDFIYSLHSHWVVETYENITSFEEALRAETERKINWQRIPSRAYFPSMLYYTSMANYASKVSRFYKYFDRDQVKVFVFEDFKKNNANIFQNILKFLEVDQTFEPQYKKVNASKKPRCPALNYVAQNVYFIEGLKKIMPMRVHRMIKHAGQKMLWKETAREKMPEDIRYELTRKFFREVKSISDVLQRDMVRYWNFKI</sequence>
<accession>A0A194AE05</accession>
<proteinExistence type="predicted"/>
<evidence type="ECO:0000259" key="3">
    <source>
        <dbReference type="Pfam" id="PF00685"/>
    </source>
</evidence>
<keyword evidence="1 4" id="KW-0808">Transferase</keyword>
<dbReference type="STRING" id="1592317.DPF_0039"/>
<dbReference type="GO" id="GO:0008146">
    <property type="term" value="F:sulfotransferase activity"/>
    <property type="evidence" value="ECO:0007669"/>
    <property type="project" value="InterPro"/>
</dbReference>
<dbReference type="Pfam" id="PF00685">
    <property type="entry name" value="Sulfotransfer_1"/>
    <property type="match status" value="1"/>
</dbReference>
<name>A0A194AE05_9BACT</name>
<comment type="caution">
    <text evidence="4">The sequence shown here is derived from an EMBL/GenBank/DDBJ whole genome shotgun (WGS) entry which is preliminary data.</text>
</comment>
<dbReference type="AlphaFoldDB" id="A0A194AE05"/>
<gene>
    <name evidence="4" type="ORF">DPF_0039</name>
</gene>